<sequence length="159" mass="18315">MQIHLIWAQDQNGGIGIDGKLPWHISNDLKNFKKLTLGSTVLMGRNTWESLPVQPLPERRNIVLSSREIADVECYTSLEECIEKLDADGIQVLFVIGGSKVYRNFIHRADELHITLVDEFTEGIDTYFPVTMLKIKEEFEKIDEVDLGKEAVYTHWIRK</sequence>
<comment type="pathway">
    <text evidence="1">Cofactor biosynthesis; tetrahydrofolate biosynthesis; 5,6,7,8-tetrahydrofolate from 7,8-dihydrofolate: step 1/1.</text>
</comment>
<dbReference type="PRINTS" id="PR00070">
    <property type="entry name" value="DHFR"/>
</dbReference>
<dbReference type="InterPro" id="IPR017925">
    <property type="entry name" value="DHFR_CS"/>
</dbReference>
<gene>
    <name evidence="7" type="ORF">METZ01_LOCUS324351</name>
</gene>
<protein>
    <recommendedName>
        <fullName evidence="2">dihydrofolate reductase</fullName>
        <ecNumber evidence="2">1.5.1.3</ecNumber>
    </recommendedName>
</protein>
<dbReference type="AlphaFoldDB" id="A0A382PF62"/>
<organism evidence="7">
    <name type="scientific">marine metagenome</name>
    <dbReference type="NCBI Taxonomy" id="408172"/>
    <lineage>
        <taxon>unclassified sequences</taxon>
        <taxon>metagenomes</taxon>
        <taxon>ecological metagenomes</taxon>
    </lineage>
</organism>
<name>A0A382PF62_9ZZZZ</name>
<dbReference type="PROSITE" id="PS51330">
    <property type="entry name" value="DHFR_2"/>
    <property type="match status" value="1"/>
</dbReference>
<dbReference type="Gene3D" id="3.40.430.10">
    <property type="entry name" value="Dihydrofolate Reductase, subunit A"/>
    <property type="match status" value="1"/>
</dbReference>
<dbReference type="GO" id="GO:0005829">
    <property type="term" value="C:cytosol"/>
    <property type="evidence" value="ECO:0007669"/>
    <property type="project" value="TreeGrafter"/>
</dbReference>
<dbReference type="GO" id="GO:0004146">
    <property type="term" value="F:dihydrofolate reductase activity"/>
    <property type="evidence" value="ECO:0007669"/>
    <property type="project" value="UniProtKB-EC"/>
</dbReference>
<dbReference type="GO" id="GO:0046655">
    <property type="term" value="P:folic acid metabolic process"/>
    <property type="evidence" value="ECO:0007669"/>
    <property type="project" value="TreeGrafter"/>
</dbReference>
<evidence type="ECO:0000256" key="1">
    <source>
        <dbReference type="ARBA" id="ARBA00004903"/>
    </source>
</evidence>
<reference evidence="7" key="1">
    <citation type="submission" date="2018-05" db="EMBL/GenBank/DDBJ databases">
        <authorList>
            <person name="Lanie J.A."/>
            <person name="Ng W.-L."/>
            <person name="Kazmierczak K.M."/>
            <person name="Andrzejewski T.M."/>
            <person name="Davidsen T.M."/>
            <person name="Wayne K.J."/>
            <person name="Tettelin H."/>
            <person name="Glass J.I."/>
            <person name="Rusch D."/>
            <person name="Podicherti R."/>
            <person name="Tsui H.-C.T."/>
            <person name="Winkler M.E."/>
        </authorList>
    </citation>
    <scope>NUCLEOTIDE SEQUENCE</scope>
</reference>
<feature type="domain" description="DHFR" evidence="6">
    <location>
        <begin position="2"/>
        <end position="159"/>
    </location>
</feature>
<keyword evidence="3" id="KW-0554">One-carbon metabolism</keyword>
<dbReference type="InterPro" id="IPR024072">
    <property type="entry name" value="DHFR-like_dom_sf"/>
</dbReference>
<dbReference type="Pfam" id="PF00186">
    <property type="entry name" value="DHFR_1"/>
    <property type="match status" value="1"/>
</dbReference>
<dbReference type="GO" id="GO:0050661">
    <property type="term" value="F:NADP binding"/>
    <property type="evidence" value="ECO:0007669"/>
    <property type="project" value="InterPro"/>
</dbReference>
<dbReference type="PIRSF" id="PIRSF000194">
    <property type="entry name" value="DHFR"/>
    <property type="match status" value="1"/>
</dbReference>
<dbReference type="EMBL" id="UINC01106677">
    <property type="protein sequence ID" value="SVC71497.1"/>
    <property type="molecule type" value="Genomic_DNA"/>
</dbReference>
<proteinExistence type="predicted"/>
<dbReference type="InterPro" id="IPR012259">
    <property type="entry name" value="DHFR"/>
</dbReference>
<evidence type="ECO:0000256" key="5">
    <source>
        <dbReference type="ARBA" id="ARBA00023002"/>
    </source>
</evidence>
<evidence type="ECO:0000256" key="4">
    <source>
        <dbReference type="ARBA" id="ARBA00022857"/>
    </source>
</evidence>
<dbReference type="PANTHER" id="PTHR48069">
    <property type="entry name" value="DIHYDROFOLATE REDUCTASE"/>
    <property type="match status" value="1"/>
</dbReference>
<dbReference type="GO" id="GO:0046452">
    <property type="term" value="P:dihydrofolate metabolic process"/>
    <property type="evidence" value="ECO:0007669"/>
    <property type="project" value="TreeGrafter"/>
</dbReference>
<dbReference type="PANTHER" id="PTHR48069:SF3">
    <property type="entry name" value="DIHYDROFOLATE REDUCTASE"/>
    <property type="match status" value="1"/>
</dbReference>
<dbReference type="EC" id="1.5.1.3" evidence="2"/>
<evidence type="ECO:0000256" key="3">
    <source>
        <dbReference type="ARBA" id="ARBA00022563"/>
    </source>
</evidence>
<keyword evidence="5" id="KW-0560">Oxidoreductase</keyword>
<dbReference type="GO" id="GO:0006730">
    <property type="term" value="P:one-carbon metabolic process"/>
    <property type="evidence" value="ECO:0007669"/>
    <property type="project" value="UniProtKB-KW"/>
</dbReference>
<evidence type="ECO:0000256" key="2">
    <source>
        <dbReference type="ARBA" id="ARBA00012856"/>
    </source>
</evidence>
<accession>A0A382PF62</accession>
<keyword evidence="4" id="KW-0521">NADP</keyword>
<dbReference type="GO" id="GO:0046654">
    <property type="term" value="P:tetrahydrofolate biosynthetic process"/>
    <property type="evidence" value="ECO:0007669"/>
    <property type="project" value="InterPro"/>
</dbReference>
<evidence type="ECO:0000313" key="7">
    <source>
        <dbReference type="EMBL" id="SVC71497.1"/>
    </source>
</evidence>
<evidence type="ECO:0000259" key="6">
    <source>
        <dbReference type="PROSITE" id="PS51330"/>
    </source>
</evidence>
<dbReference type="PROSITE" id="PS00075">
    <property type="entry name" value="DHFR_1"/>
    <property type="match status" value="1"/>
</dbReference>
<dbReference type="SUPFAM" id="SSF53597">
    <property type="entry name" value="Dihydrofolate reductase-like"/>
    <property type="match status" value="1"/>
</dbReference>
<dbReference type="CDD" id="cd00209">
    <property type="entry name" value="DHFR"/>
    <property type="match status" value="1"/>
</dbReference>
<dbReference type="InterPro" id="IPR001796">
    <property type="entry name" value="DHFR_dom"/>
</dbReference>